<dbReference type="Proteomes" id="UP000244722">
    <property type="component" value="Unassembled WGS sequence"/>
</dbReference>
<evidence type="ECO:0000313" key="3">
    <source>
        <dbReference type="Proteomes" id="UP000244722"/>
    </source>
</evidence>
<feature type="domain" description="F-box" evidence="1">
    <location>
        <begin position="73"/>
        <end position="118"/>
    </location>
</feature>
<dbReference type="CDD" id="cd09917">
    <property type="entry name" value="F-box_SF"/>
    <property type="match status" value="1"/>
</dbReference>
<evidence type="ECO:0000259" key="1">
    <source>
        <dbReference type="Pfam" id="PF12937"/>
    </source>
</evidence>
<dbReference type="SUPFAM" id="SSF52047">
    <property type="entry name" value="RNI-like"/>
    <property type="match status" value="1"/>
</dbReference>
<name>A0A2T7A4Q9_TUBBO</name>
<gene>
    <name evidence="2" type="ORF">B9Z19DRAFT_1061622</name>
</gene>
<comment type="caution">
    <text evidence="2">The sequence shown here is derived from an EMBL/GenBank/DDBJ whole genome shotgun (WGS) entry which is preliminary data.</text>
</comment>
<dbReference type="AlphaFoldDB" id="A0A2T7A4Q9"/>
<dbReference type="InterPro" id="IPR032675">
    <property type="entry name" value="LRR_dom_sf"/>
</dbReference>
<dbReference type="Pfam" id="PF12937">
    <property type="entry name" value="F-box-like"/>
    <property type="match status" value="1"/>
</dbReference>
<dbReference type="InterPro" id="IPR001810">
    <property type="entry name" value="F-box_dom"/>
</dbReference>
<protein>
    <recommendedName>
        <fullName evidence="1">F-box domain-containing protein</fullName>
    </recommendedName>
</protein>
<dbReference type="InterPro" id="IPR036047">
    <property type="entry name" value="F-box-like_dom_sf"/>
</dbReference>
<dbReference type="STRING" id="42251.A0A2T7A4Q9"/>
<dbReference type="OrthoDB" id="2125396at2759"/>
<proteinExistence type="predicted"/>
<evidence type="ECO:0000313" key="2">
    <source>
        <dbReference type="EMBL" id="PUU82736.1"/>
    </source>
</evidence>
<dbReference type="EMBL" id="NESQ01000023">
    <property type="protein sequence ID" value="PUU82736.1"/>
    <property type="molecule type" value="Genomic_DNA"/>
</dbReference>
<keyword evidence="3" id="KW-1185">Reference proteome</keyword>
<accession>A0A2T7A4Q9</accession>
<sequence length="453" mass="51208">MYWYEVLMYEMSRKKLLSQTRLSLNPPLDQPQSSNPPADHPAAMRIFELGTLNSQEELSILDTTPPASTKPSFLSLPSEVICLILDFIPPRAQKRLARVCLISRQWYIAAIPYLYRYPIITPANYTKFVTTISPSGIHVKPSRFAGLVKRIDLSCIVHESRPSLLARLLRRAQGSLEEFVAPQTAFGYIALVAIGHCQQLRLLDLSLVSQSIELETLFRHIQDLPHLVTLYFPPSSVSDGSKLAFYWPPRLKYISLAGGIENSFLTNTCVPSTLHELQIAHCPFVKDSSIKHLLNKASHQLTVLSINYYIPCLGFNAFDKVLIICPHLEKLTIAVDYVSAHLFEEENSPAGHPLRWLNLDSSGNPGVEKKITPDDIFIAVAEERLSELRVVRARKKLGWEENSKRMVVDLNELLETRAEEKGETGAGVWIFENDYSSQCEAFKGWWNGFGEEE</sequence>
<dbReference type="SUPFAM" id="SSF81383">
    <property type="entry name" value="F-box domain"/>
    <property type="match status" value="1"/>
</dbReference>
<reference evidence="2 3" key="1">
    <citation type="submission" date="2017-04" db="EMBL/GenBank/DDBJ databases">
        <title>Draft genome sequence of Tuber borchii Vittad., a whitish edible truffle.</title>
        <authorList>
            <consortium name="DOE Joint Genome Institute"/>
            <person name="Murat C."/>
            <person name="Kuo A."/>
            <person name="Barry K.W."/>
            <person name="Clum A."/>
            <person name="Dockter R.B."/>
            <person name="Fauchery L."/>
            <person name="Iotti M."/>
            <person name="Kohler A."/>
            <person name="Labutti K."/>
            <person name="Lindquist E.A."/>
            <person name="Lipzen A."/>
            <person name="Ohm R.A."/>
            <person name="Wang M."/>
            <person name="Grigoriev I.V."/>
            <person name="Zambonelli A."/>
            <person name="Martin F.M."/>
        </authorList>
    </citation>
    <scope>NUCLEOTIDE SEQUENCE [LARGE SCALE GENOMIC DNA]</scope>
    <source>
        <strain evidence="2 3">Tbo3840</strain>
    </source>
</reference>
<organism evidence="2 3">
    <name type="scientific">Tuber borchii</name>
    <name type="common">White truffle</name>
    <dbReference type="NCBI Taxonomy" id="42251"/>
    <lineage>
        <taxon>Eukaryota</taxon>
        <taxon>Fungi</taxon>
        <taxon>Dikarya</taxon>
        <taxon>Ascomycota</taxon>
        <taxon>Pezizomycotina</taxon>
        <taxon>Pezizomycetes</taxon>
        <taxon>Pezizales</taxon>
        <taxon>Tuberaceae</taxon>
        <taxon>Tuber</taxon>
    </lineage>
</organism>
<dbReference type="Gene3D" id="3.80.10.10">
    <property type="entry name" value="Ribonuclease Inhibitor"/>
    <property type="match status" value="1"/>
</dbReference>